<evidence type="ECO:0000313" key="1">
    <source>
        <dbReference type="EMBL" id="KOS45020.1"/>
    </source>
</evidence>
<reference evidence="1 2" key="1">
    <citation type="submission" date="2015-08" db="EMBL/GenBank/DDBJ databases">
        <title>Genome sequencing of Penicillium nordicum.</title>
        <authorList>
            <person name="Nguyen H.D."/>
            <person name="Seifert K.A."/>
        </authorList>
    </citation>
    <scope>NUCLEOTIDE SEQUENCE [LARGE SCALE GENOMIC DNA]</scope>
    <source>
        <strain evidence="1 2">DAOMC 185683</strain>
    </source>
</reference>
<evidence type="ECO:0000313" key="2">
    <source>
        <dbReference type="Proteomes" id="UP000037696"/>
    </source>
</evidence>
<dbReference type="EMBL" id="LHQQ01000050">
    <property type="protein sequence ID" value="KOS45020.1"/>
    <property type="molecule type" value="Genomic_DNA"/>
</dbReference>
<comment type="caution">
    <text evidence="1">The sequence shown here is derived from an EMBL/GenBank/DDBJ whole genome shotgun (WGS) entry which is preliminary data.</text>
</comment>
<proteinExistence type="predicted"/>
<accession>A0A0M8PCQ3</accession>
<sequence>MILKKPFSQSRIIDFMLSLACSLSISRWSHCDGSEQNFNQCSIHPAPQCALVSSVADAKSNVTSPYLARTASKSRYNAATHRQ</sequence>
<organism evidence="1 2">
    <name type="scientific">Penicillium nordicum</name>
    <dbReference type="NCBI Taxonomy" id="229535"/>
    <lineage>
        <taxon>Eukaryota</taxon>
        <taxon>Fungi</taxon>
        <taxon>Dikarya</taxon>
        <taxon>Ascomycota</taxon>
        <taxon>Pezizomycotina</taxon>
        <taxon>Eurotiomycetes</taxon>
        <taxon>Eurotiomycetidae</taxon>
        <taxon>Eurotiales</taxon>
        <taxon>Aspergillaceae</taxon>
        <taxon>Penicillium</taxon>
    </lineage>
</organism>
<dbReference type="AlphaFoldDB" id="A0A0M8PCQ3"/>
<dbReference type="Proteomes" id="UP000037696">
    <property type="component" value="Unassembled WGS sequence"/>
</dbReference>
<protein>
    <submittedName>
        <fullName evidence="1">Uncharacterized protein</fullName>
    </submittedName>
</protein>
<name>A0A0M8PCQ3_9EURO</name>
<keyword evidence="2" id="KW-1185">Reference proteome</keyword>
<gene>
    <name evidence="1" type="ORF">ACN38_g4052</name>
</gene>